<dbReference type="Proteomes" id="UP000222601">
    <property type="component" value="Segment"/>
</dbReference>
<accession>A0A1U9WQZ1</accession>
<name>A0A1U9WQZ1_9CAUD</name>
<evidence type="ECO:0000313" key="2">
    <source>
        <dbReference type="Proteomes" id="UP000222601"/>
    </source>
</evidence>
<gene>
    <name evidence="1" type="ORF">ESCO41_00030</name>
</gene>
<sequence>MSKTITLECLKTNNPEFLKGHKYVATLVDGKTWAVKGGFSDYKFPLDHIPGGNLGFVSDCRSVKFVFEVVMK</sequence>
<organism evidence="1">
    <name type="scientific">Escherichia phage vB_EcoS_ESCO41</name>
    <dbReference type="NCBI Taxonomy" id="2496547"/>
    <lineage>
        <taxon>Viruses</taxon>
        <taxon>Duplodnaviria</taxon>
        <taxon>Heunggongvirae</taxon>
        <taxon>Uroviricota</taxon>
        <taxon>Caudoviricetes</taxon>
        <taxon>Drexlerviridae</taxon>
        <taxon>Nouzillyvirus</taxon>
        <taxon>Nouzillyvirus ESCO41</taxon>
    </lineage>
</organism>
<proteinExistence type="predicted"/>
<keyword evidence="2" id="KW-1185">Reference proteome</keyword>
<protein>
    <submittedName>
        <fullName evidence="1">Uncharacterized protein</fullName>
    </submittedName>
</protein>
<dbReference type="EMBL" id="KY619305">
    <property type="protein sequence ID" value="AQY55258.1"/>
    <property type="molecule type" value="Genomic_DNA"/>
</dbReference>
<reference evidence="1" key="1">
    <citation type="submission" date="2017-02" db="EMBL/GenBank/DDBJ databases">
        <title>Characterization of a new coliphage vB_EcoS_ESCO41.</title>
        <authorList>
            <person name="Trotereau A."/>
            <person name="Schouler C."/>
        </authorList>
    </citation>
    <scope>NUCLEOTIDE SEQUENCE [LARGE SCALE GENOMIC DNA]</scope>
</reference>
<evidence type="ECO:0000313" key="1">
    <source>
        <dbReference type="EMBL" id="AQY55258.1"/>
    </source>
</evidence>